<reference evidence="1 2" key="1">
    <citation type="journal article" date="2010" name="PLoS ONE">
        <title>The glycobiome of the rumen bacterium Butyrivibrio proteoclasticus B316(T) highlights adaptation to a polysaccharide-rich environment.</title>
        <authorList>
            <person name="Kelly W.J."/>
            <person name="Leahy S.C."/>
            <person name="Altermann E."/>
            <person name="Yeoman C.J."/>
            <person name="Dunne J.C."/>
            <person name="Kong Z."/>
            <person name="Pacheco D.M."/>
            <person name="Li D."/>
            <person name="Noel S.J."/>
            <person name="Moon C.D."/>
            <person name="Cookson A.L."/>
            <person name="Attwood G.T."/>
        </authorList>
    </citation>
    <scope>NUCLEOTIDE SEQUENCE [LARGE SCALE GENOMIC DNA]</scope>
    <source>
        <strain evidence="2">ATCC 51982 / DSM 14932 / B316</strain>
        <plasmid evidence="2">Plasmid pCY360</plasmid>
    </source>
</reference>
<dbReference type="EMBL" id="CP001812">
    <property type="protein sequence ID" value="ADL35994.1"/>
    <property type="molecule type" value="Genomic_DNA"/>
</dbReference>
<sequence length="123" mass="14306">MYGSPCFICHNKGDQMKLMKLQRLKEMCEDSDAEKCDIRKSHINSFTWGIHSHCRFGLSCPELESFDSSCRRIAEDIEERLIQIAMCGSDKEYHDIHDMLRGDFSAVCHAMDIIRHTSRYKGE</sequence>
<keyword evidence="1" id="KW-0614">Plasmid</keyword>
<keyword evidence="2" id="KW-1185">Reference proteome</keyword>
<evidence type="ECO:0000313" key="2">
    <source>
        <dbReference type="Proteomes" id="UP000001299"/>
    </source>
</evidence>
<accession>E0S3L2</accession>
<organism evidence="1 2">
    <name type="scientific">Butyrivibrio proteoclasticus (strain ATCC 51982 / DSM 14932 / B316)</name>
    <name type="common">Clostridium proteoclasticum</name>
    <dbReference type="NCBI Taxonomy" id="515622"/>
    <lineage>
        <taxon>Bacteria</taxon>
        <taxon>Bacillati</taxon>
        <taxon>Bacillota</taxon>
        <taxon>Clostridia</taxon>
        <taxon>Lachnospirales</taxon>
        <taxon>Lachnospiraceae</taxon>
        <taxon>Butyrivibrio</taxon>
    </lineage>
</organism>
<dbReference type="HOGENOM" id="CLU_2011032_0_0_9"/>
<evidence type="ECO:0000313" key="1">
    <source>
        <dbReference type="EMBL" id="ADL35994.1"/>
    </source>
</evidence>
<name>E0S3L2_BUTPB</name>
<gene>
    <name evidence="1" type="ordered locus">bpr_II054</name>
</gene>
<dbReference type="Proteomes" id="UP000001299">
    <property type="component" value="Plasmid pCY360"/>
</dbReference>
<geneLocation type="plasmid" evidence="1 2">
    <name>pCY360</name>
</geneLocation>
<protein>
    <submittedName>
        <fullName evidence="1">Uncharacterized protein</fullName>
    </submittedName>
</protein>
<dbReference type="KEGG" id="bpb:bpr_II054"/>
<proteinExistence type="predicted"/>
<dbReference type="AlphaFoldDB" id="E0S3L2"/>